<comment type="caution">
    <text evidence="2">The sequence shown here is derived from an EMBL/GenBank/DDBJ whole genome shotgun (WGS) entry which is preliminary data.</text>
</comment>
<proteinExistence type="predicted"/>
<sequence length="288" mass="34678">MQSKDSLFSKGIENKFEHLKQHIQLDIQESLNSLQDENNMQVITLLLQQIQKCTKGNQEQLIVKQELEEILNYSRQIYCQKGLFNQKIQKFQEHLAKINNMKNIMKQIPGLQNPTSLQQWLQDYSDQFYQDFTQMKKFCKIKNLEKKLHTLYLDYENFQNKNIDQLKEFGKEIQLTIKMQGDGNQFFNNKLIEEQNKYENQSKEEQIKIRTKFKYQLKKIYQKDSIIHQVTKELDLRIQMFKPKTQIVKRGFLVQNIFCLQEKFKKTITASNEINWIATQLIILEYMQ</sequence>
<evidence type="ECO:0000256" key="1">
    <source>
        <dbReference type="SAM" id="Coils"/>
    </source>
</evidence>
<protein>
    <submittedName>
        <fullName evidence="2">Uncharacterized protein</fullName>
    </submittedName>
</protein>
<evidence type="ECO:0000313" key="2">
    <source>
        <dbReference type="EMBL" id="CAD8215437.1"/>
    </source>
</evidence>
<dbReference type="Proteomes" id="UP000683925">
    <property type="component" value="Unassembled WGS sequence"/>
</dbReference>
<accession>A0A8S1YQJ2</accession>
<keyword evidence="3" id="KW-1185">Reference proteome</keyword>
<gene>
    <name evidence="2" type="ORF">POCTA_138.1.T2550001</name>
</gene>
<dbReference type="EMBL" id="CAJJDP010000259">
    <property type="protein sequence ID" value="CAD8215437.1"/>
    <property type="molecule type" value="Genomic_DNA"/>
</dbReference>
<evidence type="ECO:0000313" key="3">
    <source>
        <dbReference type="Proteomes" id="UP000683925"/>
    </source>
</evidence>
<name>A0A8S1YQJ2_PAROT</name>
<organism evidence="2 3">
    <name type="scientific">Paramecium octaurelia</name>
    <dbReference type="NCBI Taxonomy" id="43137"/>
    <lineage>
        <taxon>Eukaryota</taxon>
        <taxon>Sar</taxon>
        <taxon>Alveolata</taxon>
        <taxon>Ciliophora</taxon>
        <taxon>Intramacronucleata</taxon>
        <taxon>Oligohymenophorea</taxon>
        <taxon>Peniculida</taxon>
        <taxon>Parameciidae</taxon>
        <taxon>Paramecium</taxon>
    </lineage>
</organism>
<keyword evidence="1" id="KW-0175">Coiled coil</keyword>
<reference evidence="2" key="1">
    <citation type="submission" date="2021-01" db="EMBL/GenBank/DDBJ databases">
        <authorList>
            <consortium name="Genoscope - CEA"/>
            <person name="William W."/>
        </authorList>
    </citation>
    <scope>NUCLEOTIDE SEQUENCE</scope>
</reference>
<dbReference type="AlphaFoldDB" id="A0A8S1YQJ2"/>
<feature type="coiled-coil region" evidence="1">
    <location>
        <begin position="141"/>
        <end position="208"/>
    </location>
</feature>